<protein>
    <submittedName>
        <fullName evidence="1">Uncharacterized protein</fullName>
    </submittedName>
</protein>
<name>A0ABN5VAP6_9ACTN</name>
<evidence type="ECO:0000313" key="2">
    <source>
        <dbReference type="Proteomes" id="UP001321542"/>
    </source>
</evidence>
<keyword evidence="2" id="KW-1185">Reference proteome</keyword>
<reference evidence="1 2" key="2">
    <citation type="journal article" date="2023" name="ChemBioChem">
        <title>Acyltransferase Domain Exchange between Two Independent Type I Polyketide Synthases in the Same Producer Strain of Macrolide Antibiotics.</title>
        <authorList>
            <person name="Kudo F."/>
            <person name="Kishikawa K."/>
            <person name="Tsuboi K."/>
            <person name="Kido T."/>
            <person name="Usui T."/>
            <person name="Hashimoto J."/>
            <person name="Shin-Ya K."/>
            <person name="Miyanaga A."/>
            <person name="Eguchi T."/>
        </authorList>
    </citation>
    <scope>NUCLEOTIDE SEQUENCE [LARGE SCALE GENOMIC DNA]</scope>
    <source>
        <strain evidence="1 2">A-8890</strain>
    </source>
</reference>
<sequence>MTATVIEVLPVRPRKASAARRRRHQARLYHRLNQIVPGAATILITPLWTDGTGREERHYLARALTPDGRVLKFQAGGSRQITALLQGAYPAADWDHPQTWTAATNQLTDRTSPDAA</sequence>
<reference evidence="1 2" key="1">
    <citation type="journal article" date="2010" name="ChemBioChem">
        <title>Cloning and characterization of the biosynthetic gene cluster of 16-membered macrolide antibiotic FD-891: involvement of a dual functional cytochrome P450 monooxygenase catalyzing epoxidation and hydroxylation.</title>
        <authorList>
            <person name="Kudo F."/>
            <person name="Motegi A."/>
            <person name="Mizoue K."/>
            <person name="Eguchi T."/>
        </authorList>
    </citation>
    <scope>NUCLEOTIDE SEQUENCE [LARGE SCALE GENOMIC DNA]</scope>
    <source>
        <strain evidence="1 2">A-8890</strain>
    </source>
</reference>
<dbReference type="EMBL" id="AP018448">
    <property type="protein sequence ID" value="BBC30066.1"/>
    <property type="molecule type" value="Genomic_DNA"/>
</dbReference>
<proteinExistence type="predicted"/>
<gene>
    <name evidence="1" type="ORF">SGFS_013600</name>
</gene>
<organism evidence="1 2">
    <name type="scientific">Streptomyces graminofaciens</name>
    <dbReference type="NCBI Taxonomy" id="68212"/>
    <lineage>
        <taxon>Bacteria</taxon>
        <taxon>Bacillati</taxon>
        <taxon>Actinomycetota</taxon>
        <taxon>Actinomycetes</taxon>
        <taxon>Kitasatosporales</taxon>
        <taxon>Streptomycetaceae</taxon>
        <taxon>Streptomyces</taxon>
    </lineage>
</organism>
<dbReference type="Proteomes" id="UP001321542">
    <property type="component" value="Chromosome"/>
</dbReference>
<dbReference type="RefSeq" id="WP_286248389.1">
    <property type="nucleotide sequence ID" value="NZ_AP018448.1"/>
</dbReference>
<accession>A0ABN5VAP6</accession>
<evidence type="ECO:0000313" key="1">
    <source>
        <dbReference type="EMBL" id="BBC30066.1"/>
    </source>
</evidence>